<dbReference type="RefSeq" id="WP_036935692.1">
    <property type="nucleotide sequence ID" value="NZ_JQKC01000001.1"/>
</dbReference>
<dbReference type="InterPro" id="IPR019076">
    <property type="entry name" value="Spore_lipoprot_YhcN/YlaJ-like"/>
</dbReference>
<evidence type="ECO:0000313" key="2">
    <source>
        <dbReference type="Proteomes" id="UP000036923"/>
    </source>
</evidence>
<dbReference type="Proteomes" id="UP000036923">
    <property type="component" value="Unassembled WGS sequence"/>
</dbReference>
<organism evidence="1 2">
    <name type="scientific">Pseudobacteroides cellulosolvens ATCC 35603 = DSM 2933</name>
    <dbReference type="NCBI Taxonomy" id="398512"/>
    <lineage>
        <taxon>Bacteria</taxon>
        <taxon>Bacillati</taxon>
        <taxon>Bacillota</taxon>
        <taxon>Clostridia</taxon>
        <taxon>Eubacteriales</taxon>
        <taxon>Oscillospiraceae</taxon>
        <taxon>Pseudobacteroides</taxon>
    </lineage>
</organism>
<dbReference type="PATRIC" id="fig|398512.5.peg.4856"/>
<accession>A0A0L6JUN7</accession>
<keyword evidence="1" id="KW-0449">Lipoprotein</keyword>
<protein>
    <submittedName>
        <fullName evidence="1">Sporulation lipoprotein YhcN/YlaJ-like protein</fullName>
    </submittedName>
</protein>
<dbReference type="EMBL" id="LGTC01000001">
    <property type="protein sequence ID" value="KNY29360.1"/>
    <property type="molecule type" value="Genomic_DNA"/>
</dbReference>
<keyword evidence="2" id="KW-1185">Reference proteome</keyword>
<dbReference type="Pfam" id="PF09580">
    <property type="entry name" value="Spore_YhcN_YlaJ"/>
    <property type="match status" value="1"/>
</dbReference>
<evidence type="ECO:0000313" key="1">
    <source>
        <dbReference type="EMBL" id="KNY29360.1"/>
    </source>
</evidence>
<proteinExistence type="predicted"/>
<dbReference type="STRING" id="398512.Bccel_4634"/>
<comment type="caution">
    <text evidence="1">The sequence shown here is derived from an EMBL/GenBank/DDBJ whole genome shotgun (WGS) entry which is preliminary data.</text>
</comment>
<dbReference type="AlphaFoldDB" id="A0A0L6JUN7"/>
<sequence precursor="true">MKRRFPVILSILLGVGLLGVLLAGGSILGRNTNRIARNNTTQQGRNITGTDMNGPSPIPGPDARNIIQNNQKVGIGNNSPYIVNIGRTPSPNNTNNINNNINNNNNNNNNNNVNNIDNTNGINNLRLNREGEQLGYNAQKADNICKQVDNLNGIDKVNAVVAGNTALIGYDSAKKNDDIASTKNLISTKVKQLDNTITNVVITDSKDINSRIGNLAGHIKNKKPLSQLNSEFNQIMQSLNPSGKLLTQ</sequence>
<gene>
    <name evidence="1" type="ORF">Bccel_4634</name>
</gene>
<name>A0A0L6JUN7_9FIRM</name>
<reference evidence="2" key="1">
    <citation type="submission" date="2015-07" db="EMBL/GenBank/DDBJ databases">
        <title>Near-Complete Genome Sequence of the Cellulolytic Bacterium Bacteroides (Pseudobacteroides) cellulosolvens ATCC 35603.</title>
        <authorList>
            <person name="Dassa B."/>
            <person name="Utturkar S.M."/>
            <person name="Klingeman D.M."/>
            <person name="Hurt R.A."/>
            <person name="Keller M."/>
            <person name="Xu J."/>
            <person name="Reddy Y.H.K."/>
            <person name="Borovok I."/>
            <person name="Grinberg I.R."/>
            <person name="Lamed R."/>
            <person name="Zhivin O."/>
            <person name="Bayer E.A."/>
            <person name="Brown S.D."/>
        </authorList>
    </citation>
    <scope>NUCLEOTIDE SEQUENCE [LARGE SCALE GENOMIC DNA]</scope>
    <source>
        <strain evidence="2">DSM 2933</strain>
    </source>
</reference>
<dbReference type="eggNOG" id="ENOG5033FKU">
    <property type="taxonomic scope" value="Bacteria"/>
</dbReference>